<dbReference type="CDD" id="cd00065">
    <property type="entry name" value="FYVE_like_SF"/>
    <property type="match status" value="1"/>
</dbReference>
<organism evidence="1 2">
    <name type="scientific">Aphis craccivora</name>
    <name type="common">Cowpea aphid</name>
    <dbReference type="NCBI Taxonomy" id="307492"/>
    <lineage>
        <taxon>Eukaryota</taxon>
        <taxon>Metazoa</taxon>
        <taxon>Ecdysozoa</taxon>
        <taxon>Arthropoda</taxon>
        <taxon>Hexapoda</taxon>
        <taxon>Insecta</taxon>
        <taxon>Pterygota</taxon>
        <taxon>Neoptera</taxon>
        <taxon>Paraneoptera</taxon>
        <taxon>Hemiptera</taxon>
        <taxon>Sternorrhyncha</taxon>
        <taxon>Aphidomorpha</taxon>
        <taxon>Aphidoidea</taxon>
        <taxon>Aphididae</taxon>
        <taxon>Aphidini</taxon>
        <taxon>Aphis</taxon>
        <taxon>Aphis</taxon>
    </lineage>
</organism>
<keyword evidence="2" id="KW-1185">Reference proteome</keyword>
<evidence type="ECO:0008006" key="3">
    <source>
        <dbReference type="Google" id="ProtNLM"/>
    </source>
</evidence>
<evidence type="ECO:0000313" key="1">
    <source>
        <dbReference type="EMBL" id="KAF0701851.1"/>
    </source>
</evidence>
<dbReference type="SUPFAM" id="SSF54001">
    <property type="entry name" value="Cysteine proteinases"/>
    <property type="match status" value="1"/>
</dbReference>
<dbReference type="EMBL" id="VUJU01014533">
    <property type="protein sequence ID" value="KAF0701851.1"/>
    <property type="molecule type" value="Genomic_DNA"/>
</dbReference>
<feature type="non-terminal residue" evidence="1">
    <location>
        <position position="1"/>
    </location>
</feature>
<sequence>SIGLILKSQSLDEIRKILLSLFIVINNETDGEDIETGRMTPCENEKKKLIQAVSTGFVDFEGRFDEITNLEESENENSPLAYEYEKENEGLESLNNPFQTWAENIYKESLIYIREGVGINAMFAPNLVPNILKCIKLLPLWSGLMIPIFGYGEVISSSAAVESSFKKLKTVTFKNTDLPVNIEQFLENHIMSLRGASLIRSSANSHLSSALQLTHHINNENIENSPITLIHSSPISEHNDYYKNDIQFDENIIQSAENDEDFMELPINNNECPLCSTGVFPTEEGAHKCIKCGLPVHALSSCSGQKSDDETLRICKSCLEPKNSYLNDEITAHETWNRKNKKQKQKSYLTPNPFLRHVNINNSRNTVILPILKNGSRAEELKSCNIKDIGKIIFSNTCAFDTLAFIFMVSYCDSEHYKNYIDGLTFIHPFFEFVSNIVKNGITSSTYTERARIILNILEPELQPLEYNTSLAICNTTAGLVITKMNIRTPTVVEDIICSDPKCERNTSHPVAFLTFQTSDGSLNGLQQFLNQRLSTETSVCGYISSKTLLCSNTKTIISKLSPFHIFIEVLYWNNDETSCSTEAGRAIEVQICDIPKVLLHNGCSYELRGIVNYRSGNIRTRSSIGHYNAYCKRSEKRWEIMDDLKLKPTPTKENAKVYCEYLIYTV</sequence>
<dbReference type="Gene3D" id="3.90.70.10">
    <property type="entry name" value="Cysteine proteinases"/>
    <property type="match status" value="1"/>
</dbReference>
<reference evidence="1 2" key="1">
    <citation type="submission" date="2019-08" db="EMBL/GenBank/DDBJ databases">
        <title>Whole genome of Aphis craccivora.</title>
        <authorList>
            <person name="Voronova N.V."/>
            <person name="Shulinski R.S."/>
            <person name="Bandarenka Y.V."/>
            <person name="Zhorov D.G."/>
            <person name="Warner D."/>
        </authorList>
    </citation>
    <scope>NUCLEOTIDE SEQUENCE [LARGE SCALE GENOMIC DNA]</scope>
    <source>
        <strain evidence="1">180601</strain>
        <tissue evidence="1">Whole Body</tissue>
    </source>
</reference>
<dbReference type="AlphaFoldDB" id="A0A6G0VMJ3"/>
<name>A0A6G0VMJ3_APHCR</name>
<protein>
    <recommendedName>
        <fullName evidence="3">USP domain-containing protein</fullName>
    </recommendedName>
</protein>
<comment type="caution">
    <text evidence="1">The sequence shown here is derived from an EMBL/GenBank/DDBJ whole genome shotgun (WGS) entry which is preliminary data.</text>
</comment>
<dbReference type="OrthoDB" id="6622169at2759"/>
<accession>A0A6G0VMJ3</accession>
<proteinExistence type="predicted"/>
<gene>
    <name evidence="1" type="ORF">FWK35_00037731</name>
</gene>
<evidence type="ECO:0000313" key="2">
    <source>
        <dbReference type="Proteomes" id="UP000478052"/>
    </source>
</evidence>
<dbReference type="InterPro" id="IPR038765">
    <property type="entry name" value="Papain-like_cys_pep_sf"/>
</dbReference>
<dbReference type="Proteomes" id="UP000478052">
    <property type="component" value="Unassembled WGS sequence"/>
</dbReference>